<evidence type="ECO:0000313" key="2">
    <source>
        <dbReference type="EMBL" id="JAT48417.1"/>
    </source>
</evidence>
<feature type="compositionally biased region" description="Pro residues" evidence="1">
    <location>
        <begin position="22"/>
        <end position="32"/>
    </location>
</feature>
<evidence type="ECO:0000256" key="1">
    <source>
        <dbReference type="SAM" id="MobiDB-lite"/>
    </source>
</evidence>
<gene>
    <name evidence="2" type="primary">NOL_0</name>
    <name evidence="2" type="ORF">g.98450</name>
</gene>
<feature type="non-terminal residue" evidence="2">
    <location>
        <position position="1"/>
    </location>
</feature>
<dbReference type="PANTHER" id="PTHR24314:SF15">
    <property type="entry name" value="CHLOROPHYLL(IDE) B REDUCTASE NOL, CHLOROPLASTIC"/>
    <property type="match status" value="1"/>
</dbReference>
<dbReference type="Gene3D" id="3.40.50.720">
    <property type="entry name" value="NAD(P)-binding Rossmann-like Domain"/>
    <property type="match status" value="1"/>
</dbReference>
<sequence>LSSPSYLFPLAAMASLSFPALPLSPPPPPPLPASRRASLFPASSVQRPPPASGAASRGRRTRRDPAPPHRLRRSLLPKNAAGHAGEGTKPEPMVPPYNVLITGSTKGIGYALAKEFLKVGDNVIICSRSAERVDLVVQNLREEFGEQHVALFVMLEKQKTSRL</sequence>
<name>A0A1D1Y196_9ARAE</name>
<dbReference type="EMBL" id="GDJX01019519">
    <property type="protein sequence ID" value="JAT48417.1"/>
    <property type="molecule type" value="Transcribed_RNA"/>
</dbReference>
<accession>A0A1D1Y196</accession>
<proteinExistence type="predicted"/>
<dbReference type="AlphaFoldDB" id="A0A1D1Y196"/>
<dbReference type="InterPro" id="IPR002347">
    <property type="entry name" value="SDR_fam"/>
</dbReference>
<dbReference type="SUPFAM" id="SSF51735">
    <property type="entry name" value="NAD(P)-binding Rossmann-fold domains"/>
    <property type="match status" value="1"/>
</dbReference>
<dbReference type="GO" id="GO:0034256">
    <property type="term" value="F:chlorophyll(ide) b reductase activity"/>
    <property type="evidence" value="ECO:0007669"/>
    <property type="project" value="TreeGrafter"/>
</dbReference>
<organism evidence="2">
    <name type="scientific">Anthurium amnicola</name>
    <dbReference type="NCBI Taxonomy" id="1678845"/>
    <lineage>
        <taxon>Eukaryota</taxon>
        <taxon>Viridiplantae</taxon>
        <taxon>Streptophyta</taxon>
        <taxon>Embryophyta</taxon>
        <taxon>Tracheophyta</taxon>
        <taxon>Spermatophyta</taxon>
        <taxon>Magnoliopsida</taxon>
        <taxon>Liliopsida</taxon>
        <taxon>Araceae</taxon>
        <taxon>Pothoideae</taxon>
        <taxon>Potheae</taxon>
        <taxon>Anthurium</taxon>
    </lineage>
</organism>
<dbReference type="InterPro" id="IPR052625">
    <property type="entry name" value="Chl_b_Red"/>
</dbReference>
<feature type="region of interest" description="Disordered" evidence="1">
    <location>
        <begin position="19"/>
        <end position="92"/>
    </location>
</feature>
<reference evidence="2" key="1">
    <citation type="submission" date="2015-07" db="EMBL/GenBank/DDBJ databases">
        <title>Transcriptome Assembly of Anthurium amnicola.</title>
        <authorList>
            <person name="Suzuki J."/>
        </authorList>
    </citation>
    <scope>NUCLEOTIDE SEQUENCE</scope>
</reference>
<dbReference type="InterPro" id="IPR036291">
    <property type="entry name" value="NAD(P)-bd_dom_sf"/>
</dbReference>
<protein>
    <submittedName>
        <fullName evidence="2">Chlorophyll(Ide) b reductase NOL, chloroplastic</fullName>
    </submittedName>
</protein>
<dbReference type="Pfam" id="PF00106">
    <property type="entry name" value="adh_short"/>
    <property type="match status" value="1"/>
</dbReference>
<dbReference type="PANTHER" id="PTHR24314">
    <property type="entry name" value="NON-SPECIFIC LIPID TRANSFER PROTEIN-RELATED"/>
    <property type="match status" value="1"/>
</dbReference>
<dbReference type="GO" id="GO:0015996">
    <property type="term" value="P:chlorophyll catabolic process"/>
    <property type="evidence" value="ECO:0007669"/>
    <property type="project" value="TreeGrafter"/>
</dbReference>
<dbReference type="GO" id="GO:0010304">
    <property type="term" value="P:PSII associated light-harvesting complex II catabolic process"/>
    <property type="evidence" value="ECO:0007669"/>
    <property type="project" value="TreeGrafter"/>
</dbReference>